<dbReference type="AlphaFoldDB" id="R4V3Z8"/>
<evidence type="ECO:0000256" key="1">
    <source>
        <dbReference type="SAM" id="MobiDB-lite"/>
    </source>
</evidence>
<organism evidence="2">
    <name type="scientific">Coptotermes formosanus</name>
    <name type="common">Formosan subterranean termite</name>
    <dbReference type="NCBI Taxonomy" id="36987"/>
    <lineage>
        <taxon>Eukaryota</taxon>
        <taxon>Metazoa</taxon>
        <taxon>Ecdysozoa</taxon>
        <taxon>Arthropoda</taxon>
        <taxon>Hexapoda</taxon>
        <taxon>Insecta</taxon>
        <taxon>Pterygota</taxon>
        <taxon>Neoptera</taxon>
        <taxon>Polyneoptera</taxon>
        <taxon>Dictyoptera</taxon>
        <taxon>Blattodea</taxon>
        <taxon>Blattoidea</taxon>
        <taxon>Termitoidae</taxon>
        <taxon>Rhinotermitidae</taxon>
        <taxon>Coptotermes</taxon>
    </lineage>
</organism>
<sequence length="302" mass="35206">MYARKVKTPRIMDRSTAIKSVMRLSQTTKALPPLNSKNYGENFFREHKPVDARSPKDKIEVLEVQLSEDKEKLQSKNKQEENEDQKSTISSEEKEQQLKENYKLRLIQYRFLCEMLLGPENEKTKQATLDLSIFYNEQENYESARRHLKKVKIPDEPDPNDKDKQLKIALAKAEAELNCGFFKESEKILSGYRDTQTENPQLKMKRGALFGMIHQKIGEEALKEKEQKETEQKSLKRSSPWKLKRDFYDDEPGGEFAHFVAKANEEFDRGIEFYKGVLEGTEDSAANFQIARTCENYAKLCK</sequence>
<accession>R4V3Z8</accession>
<dbReference type="EMBL" id="KC740724">
    <property type="protein sequence ID" value="AGM32548.1"/>
    <property type="molecule type" value="mRNA"/>
</dbReference>
<evidence type="ECO:0000313" key="2">
    <source>
        <dbReference type="EMBL" id="AGM32548.1"/>
    </source>
</evidence>
<feature type="non-terminal residue" evidence="2">
    <location>
        <position position="302"/>
    </location>
</feature>
<protein>
    <submittedName>
        <fullName evidence="2">Uncharacterized protein</fullName>
    </submittedName>
</protein>
<feature type="region of interest" description="Disordered" evidence="1">
    <location>
        <begin position="70"/>
        <end position="95"/>
    </location>
</feature>
<reference evidence="2" key="1">
    <citation type="submission" date="2013-03" db="EMBL/GenBank/DDBJ databases">
        <title>Immune-Related transcriptome of Coptotermes formosanus Shiraki workers: the defense mechanism.</title>
        <authorList>
            <person name="Hussain A."/>
            <person name="Li Y.F."/>
            <person name="Wen S.Y."/>
        </authorList>
    </citation>
    <scope>NUCLEOTIDE SEQUENCE</scope>
</reference>
<name>R4V3Z8_COPFO</name>
<proteinExistence type="evidence at transcript level"/>